<name>A0A427YDJ4_9TREE</name>
<evidence type="ECO:0000313" key="1">
    <source>
        <dbReference type="EMBL" id="RSH89146.1"/>
    </source>
</evidence>
<reference evidence="1 2" key="1">
    <citation type="submission" date="2018-11" db="EMBL/GenBank/DDBJ databases">
        <title>Genome sequence of Saitozyma podzolica DSM 27192.</title>
        <authorList>
            <person name="Aliyu H."/>
            <person name="Gorte O."/>
            <person name="Ochsenreither K."/>
        </authorList>
    </citation>
    <scope>NUCLEOTIDE SEQUENCE [LARGE SCALE GENOMIC DNA]</scope>
    <source>
        <strain evidence="1 2">DSM 27192</strain>
    </source>
</reference>
<proteinExistence type="predicted"/>
<accession>A0A427YDJ4</accession>
<dbReference type="AlphaFoldDB" id="A0A427YDJ4"/>
<sequence>MAPKEGCLWTGEWVATYGAEDPRLFWTDAGTPALTYGRNSDHPDLCRGIGFVRDVRSLFPDLEDAIHPVQGVLPFMRRGPPGQGNDHELRRTNNQRGLEKNWMAFYPGFQPSPHSVYPHIHYTLVPDLSLEPVSVQLRKVLYENTQPTFPEASSCVHDNHPAWGGDTFHQATPLYRLTLCDRGCVADKHNTVFVALNHIVSHIQSRPTYAKFVATYNVSSPYNLISVGPQFSINGQDDVHETTYVLTLTPIEASDKDTSLQPVVLPVTYLPDHFFLDDDMLISMGHADSTMVSSVVSVREVIGRQRMCQ</sequence>
<keyword evidence="2" id="KW-1185">Reference proteome</keyword>
<organism evidence="1 2">
    <name type="scientific">Saitozyma podzolica</name>
    <dbReference type="NCBI Taxonomy" id="1890683"/>
    <lineage>
        <taxon>Eukaryota</taxon>
        <taxon>Fungi</taxon>
        <taxon>Dikarya</taxon>
        <taxon>Basidiomycota</taxon>
        <taxon>Agaricomycotina</taxon>
        <taxon>Tremellomycetes</taxon>
        <taxon>Tremellales</taxon>
        <taxon>Trimorphomycetaceae</taxon>
        <taxon>Saitozyma</taxon>
    </lineage>
</organism>
<protein>
    <submittedName>
        <fullName evidence="1">Uncharacterized protein</fullName>
    </submittedName>
</protein>
<comment type="caution">
    <text evidence="1">The sequence shown here is derived from an EMBL/GenBank/DDBJ whole genome shotgun (WGS) entry which is preliminary data.</text>
</comment>
<gene>
    <name evidence="1" type="ORF">EHS25_002812</name>
</gene>
<dbReference type="Proteomes" id="UP000279259">
    <property type="component" value="Unassembled WGS sequence"/>
</dbReference>
<dbReference type="OrthoDB" id="2522565at2759"/>
<dbReference type="EMBL" id="RSCD01000015">
    <property type="protein sequence ID" value="RSH89146.1"/>
    <property type="molecule type" value="Genomic_DNA"/>
</dbReference>
<evidence type="ECO:0000313" key="2">
    <source>
        <dbReference type="Proteomes" id="UP000279259"/>
    </source>
</evidence>